<dbReference type="STRING" id="502779.A0A0A2V637"/>
<sequence>MAPVTLNGIDKDIKDVIQHLFEIQSAVHGYLGAETQQELVRKM</sequence>
<accession>A0A0A2V637</accession>
<keyword evidence="2" id="KW-1185">Reference proteome</keyword>
<dbReference type="HOGENOM" id="CLU_3242317_0_0_1"/>
<dbReference type="GeneID" id="26970399"/>
<gene>
    <name evidence="1" type="ORF">PAAG_11373</name>
</gene>
<dbReference type="EMBL" id="KN293995">
    <property type="protein sequence ID" value="KGQ01802.1"/>
    <property type="molecule type" value="Genomic_DNA"/>
</dbReference>
<dbReference type="VEuPathDB" id="FungiDB:PAAG_11373"/>
<proteinExistence type="predicted"/>
<dbReference type="Proteomes" id="UP000002059">
    <property type="component" value="Partially assembled WGS sequence"/>
</dbReference>
<evidence type="ECO:0000313" key="1">
    <source>
        <dbReference type="EMBL" id="KGQ01802.1"/>
    </source>
</evidence>
<name>A0A0A2V637_PARBA</name>
<evidence type="ECO:0000313" key="2">
    <source>
        <dbReference type="Proteomes" id="UP000002059"/>
    </source>
</evidence>
<protein>
    <submittedName>
        <fullName evidence="1">Uncharacterized protein</fullName>
    </submittedName>
</protein>
<dbReference type="KEGG" id="pbl:PAAG_11373"/>
<dbReference type="OrthoDB" id="337270at2759"/>
<dbReference type="RefSeq" id="XP_015703296.1">
    <property type="nucleotide sequence ID" value="XM_015847034.1"/>
</dbReference>
<organism evidence="1 2">
    <name type="scientific">Paracoccidioides lutzii (strain ATCC MYA-826 / Pb01)</name>
    <name type="common">Paracoccidioides brasiliensis</name>
    <dbReference type="NCBI Taxonomy" id="502779"/>
    <lineage>
        <taxon>Eukaryota</taxon>
        <taxon>Fungi</taxon>
        <taxon>Dikarya</taxon>
        <taxon>Ascomycota</taxon>
        <taxon>Pezizomycotina</taxon>
        <taxon>Eurotiomycetes</taxon>
        <taxon>Eurotiomycetidae</taxon>
        <taxon>Onygenales</taxon>
        <taxon>Ajellomycetaceae</taxon>
        <taxon>Paracoccidioides</taxon>
    </lineage>
</organism>
<reference evidence="1 2" key="1">
    <citation type="journal article" date="2011" name="PLoS Genet.">
        <title>Comparative genomic analysis of human fungal pathogens causing paracoccidioidomycosis.</title>
        <authorList>
            <person name="Desjardins C.A."/>
            <person name="Champion M.D."/>
            <person name="Holder J.W."/>
            <person name="Muszewska A."/>
            <person name="Goldberg J."/>
            <person name="Bailao A.M."/>
            <person name="Brigido M.M."/>
            <person name="Ferreira M.E."/>
            <person name="Garcia A.M."/>
            <person name="Grynberg M."/>
            <person name="Gujja S."/>
            <person name="Heiman D.I."/>
            <person name="Henn M.R."/>
            <person name="Kodira C.D."/>
            <person name="Leon-Narvaez H."/>
            <person name="Longo L.V."/>
            <person name="Ma L.J."/>
            <person name="Malavazi I."/>
            <person name="Matsuo A.L."/>
            <person name="Morais F.V."/>
            <person name="Pereira M."/>
            <person name="Rodriguez-Brito S."/>
            <person name="Sakthikumar S."/>
            <person name="Salem-Izacc S.M."/>
            <person name="Sykes S.M."/>
            <person name="Teixeira M.M."/>
            <person name="Vallejo M.C."/>
            <person name="Walter M.E."/>
            <person name="Yandava C."/>
            <person name="Young S."/>
            <person name="Zeng Q."/>
            <person name="Zucker J."/>
            <person name="Felipe M.S."/>
            <person name="Goldman G.H."/>
            <person name="Haas B.J."/>
            <person name="McEwen J.G."/>
            <person name="Nino-Vega G."/>
            <person name="Puccia R."/>
            <person name="San-Blas G."/>
            <person name="Soares C.M."/>
            <person name="Birren B.W."/>
            <person name="Cuomo C.A."/>
        </authorList>
    </citation>
    <scope>NUCLEOTIDE SEQUENCE [LARGE SCALE GENOMIC DNA]</scope>
    <source>
        <strain evidence="2">ATCC MYA-826 / Pb01</strain>
    </source>
</reference>
<dbReference type="AlphaFoldDB" id="A0A0A2V637"/>